<dbReference type="eggNOG" id="ENOG502SMXN">
    <property type="taxonomic scope" value="Eukaryota"/>
</dbReference>
<reference evidence="3 4" key="1">
    <citation type="journal article" date="2013" name="Proc. Natl. Acad. Sci. U.S.A.">
        <title>Fine-scale variation in meiotic recombination in Mimulus inferred from population shotgun sequencing.</title>
        <authorList>
            <person name="Hellsten U."/>
            <person name="Wright K.M."/>
            <person name="Jenkins J."/>
            <person name="Shu S."/>
            <person name="Yuan Y."/>
            <person name="Wessler S.R."/>
            <person name="Schmutz J."/>
            <person name="Willis J.H."/>
            <person name="Rokhsar D.S."/>
        </authorList>
    </citation>
    <scope>NUCLEOTIDE SEQUENCE [LARGE SCALE GENOMIC DNA]</scope>
    <source>
        <strain evidence="4">cv. DUN x IM62</strain>
    </source>
</reference>
<keyword evidence="4" id="KW-1185">Reference proteome</keyword>
<feature type="transmembrane region" description="Helical" evidence="2">
    <location>
        <begin position="71"/>
        <end position="91"/>
    </location>
</feature>
<organism evidence="3 4">
    <name type="scientific">Erythranthe guttata</name>
    <name type="common">Yellow monkey flower</name>
    <name type="synonym">Mimulus guttatus</name>
    <dbReference type="NCBI Taxonomy" id="4155"/>
    <lineage>
        <taxon>Eukaryota</taxon>
        <taxon>Viridiplantae</taxon>
        <taxon>Streptophyta</taxon>
        <taxon>Embryophyta</taxon>
        <taxon>Tracheophyta</taxon>
        <taxon>Spermatophyta</taxon>
        <taxon>Magnoliopsida</taxon>
        <taxon>eudicotyledons</taxon>
        <taxon>Gunneridae</taxon>
        <taxon>Pentapetalae</taxon>
        <taxon>asterids</taxon>
        <taxon>lamiids</taxon>
        <taxon>Lamiales</taxon>
        <taxon>Phrymaceae</taxon>
        <taxon>Erythranthe</taxon>
    </lineage>
</organism>
<dbReference type="EMBL" id="KI630234">
    <property type="protein sequence ID" value="EYU43791.1"/>
    <property type="molecule type" value="Genomic_DNA"/>
</dbReference>
<dbReference type="STRING" id="4155.A0A022RUX2"/>
<evidence type="ECO:0000256" key="2">
    <source>
        <dbReference type="SAM" id="Phobius"/>
    </source>
</evidence>
<feature type="transmembrane region" description="Helical" evidence="2">
    <location>
        <begin position="21"/>
        <end position="40"/>
    </location>
</feature>
<name>A0A022RUX2_ERYGU</name>
<feature type="region of interest" description="Disordered" evidence="1">
    <location>
        <begin position="115"/>
        <end position="139"/>
    </location>
</feature>
<feature type="compositionally biased region" description="Pro residues" evidence="1">
    <location>
        <begin position="119"/>
        <end position="139"/>
    </location>
</feature>
<dbReference type="PANTHER" id="PTHR33098:SF76">
    <property type="entry name" value="DUF4408 DOMAIN-CONTAINING PROTEIN"/>
    <property type="match status" value="1"/>
</dbReference>
<evidence type="ECO:0008006" key="5">
    <source>
        <dbReference type="Google" id="ProtNLM"/>
    </source>
</evidence>
<evidence type="ECO:0000313" key="4">
    <source>
        <dbReference type="Proteomes" id="UP000030748"/>
    </source>
</evidence>
<accession>A0A022RUX2</accession>
<protein>
    <recommendedName>
        <fullName evidence="5">DUF4408 domain-containing protein</fullName>
    </recommendedName>
</protein>
<evidence type="ECO:0000256" key="1">
    <source>
        <dbReference type="SAM" id="MobiDB-lite"/>
    </source>
</evidence>
<dbReference type="Pfam" id="PF05553">
    <property type="entry name" value="DUF761"/>
    <property type="match status" value="1"/>
</dbReference>
<gene>
    <name evidence="3" type="ORF">MIMGU_mgv1a010305mg</name>
</gene>
<sequence>MALLFVDSLPKPKSKFLHTSIKILEVFLLLLGLVSTLAIIKGTAVVPYSCEIVFSSLLGFWNSFKCFLSSSLYICLFLNFTVMLIAISSTFHHRETDNQDHQINNLNTSTGREIILVDSPPPSAPPLPPPPSPPPPPPPSVVALICNETPISESHHEIKTREIVLLPESIKEKNIATTSEEDSMDATWKAITGGGKKQRTNTTIKKKGLIKKSETWEVIPPRRRSNDNNNRVLHRVDSEELVGPASPKWTELRKSETFDGAVGMRLRGGRIRRDPSMSIEEFNEQVEAFIKKFNDNIRLQRQESEMRFLDNIQRGV</sequence>
<proteinExistence type="predicted"/>
<keyword evidence="2" id="KW-0472">Membrane</keyword>
<evidence type="ECO:0000313" key="3">
    <source>
        <dbReference type="EMBL" id="EYU43791.1"/>
    </source>
</evidence>
<dbReference type="PANTHER" id="PTHR33098">
    <property type="entry name" value="COTTON FIBER (DUF761)"/>
    <property type="match status" value="1"/>
</dbReference>
<dbReference type="PhylomeDB" id="A0A022RUX2"/>
<dbReference type="Proteomes" id="UP000030748">
    <property type="component" value="Unassembled WGS sequence"/>
</dbReference>
<dbReference type="InterPro" id="IPR008480">
    <property type="entry name" value="DUF761_pln"/>
</dbReference>
<keyword evidence="2" id="KW-0812">Transmembrane</keyword>
<keyword evidence="2" id="KW-1133">Transmembrane helix</keyword>
<dbReference type="AlphaFoldDB" id="A0A022RUX2"/>